<dbReference type="PANTHER" id="PTHR36156:SF2">
    <property type="entry name" value="CUPIN TYPE-2 DOMAIN-CONTAINING PROTEIN"/>
    <property type="match status" value="1"/>
</dbReference>
<proteinExistence type="predicted"/>
<dbReference type="Proteomes" id="UP000077266">
    <property type="component" value="Unassembled WGS sequence"/>
</dbReference>
<organism evidence="2 3">
    <name type="scientific">Exidia glandulosa HHB12029</name>
    <dbReference type="NCBI Taxonomy" id="1314781"/>
    <lineage>
        <taxon>Eukaryota</taxon>
        <taxon>Fungi</taxon>
        <taxon>Dikarya</taxon>
        <taxon>Basidiomycota</taxon>
        <taxon>Agaricomycotina</taxon>
        <taxon>Agaricomycetes</taxon>
        <taxon>Auriculariales</taxon>
        <taxon>Exidiaceae</taxon>
        <taxon>Exidia</taxon>
    </lineage>
</organism>
<accession>A0A165QCP6</accession>
<dbReference type="SUPFAM" id="SSF51182">
    <property type="entry name" value="RmlC-like cupins"/>
    <property type="match status" value="1"/>
</dbReference>
<dbReference type="OrthoDB" id="5840532at2759"/>
<protein>
    <recommendedName>
        <fullName evidence="1">Cupin type-2 domain-containing protein</fullName>
    </recommendedName>
</protein>
<dbReference type="InParanoid" id="A0A165QCP6"/>
<keyword evidence="3" id="KW-1185">Reference proteome</keyword>
<reference evidence="2 3" key="1">
    <citation type="journal article" date="2016" name="Mol. Biol. Evol.">
        <title>Comparative Genomics of Early-Diverging Mushroom-Forming Fungi Provides Insights into the Origins of Lignocellulose Decay Capabilities.</title>
        <authorList>
            <person name="Nagy L.G."/>
            <person name="Riley R."/>
            <person name="Tritt A."/>
            <person name="Adam C."/>
            <person name="Daum C."/>
            <person name="Floudas D."/>
            <person name="Sun H."/>
            <person name="Yadav J.S."/>
            <person name="Pangilinan J."/>
            <person name="Larsson K.H."/>
            <person name="Matsuura K."/>
            <person name="Barry K."/>
            <person name="Labutti K."/>
            <person name="Kuo R."/>
            <person name="Ohm R.A."/>
            <person name="Bhattacharya S.S."/>
            <person name="Shirouzu T."/>
            <person name="Yoshinaga Y."/>
            <person name="Martin F.M."/>
            <person name="Grigoriev I.V."/>
            <person name="Hibbett D.S."/>
        </authorList>
    </citation>
    <scope>NUCLEOTIDE SEQUENCE [LARGE SCALE GENOMIC DNA]</scope>
    <source>
        <strain evidence="2 3">HHB12029</strain>
    </source>
</reference>
<dbReference type="InterPro" id="IPR014710">
    <property type="entry name" value="RmlC-like_jellyroll"/>
</dbReference>
<dbReference type="CDD" id="cd02231">
    <property type="entry name" value="cupin_BLL6423-like"/>
    <property type="match status" value="1"/>
</dbReference>
<dbReference type="InterPro" id="IPR047142">
    <property type="entry name" value="OryJ/VirC-like"/>
</dbReference>
<dbReference type="STRING" id="1314781.A0A165QCP6"/>
<dbReference type="InterPro" id="IPR013096">
    <property type="entry name" value="Cupin_2"/>
</dbReference>
<name>A0A165QCP6_EXIGL</name>
<dbReference type="EMBL" id="KV425883">
    <property type="protein sequence ID" value="KZW03416.1"/>
    <property type="molecule type" value="Genomic_DNA"/>
</dbReference>
<evidence type="ECO:0000259" key="1">
    <source>
        <dbReference type="Pfam" id="PF07883"/>
    </source>
</evidence>
<dbReference type="Pfam" id="PF07883">
    <property type="entry name" value="Cupin_2"/>
    <property type="match status" value="1"/>
</dbReference>
<dbReference type="AlphaFoldDB" id="A0A165QCP6"/>
<evidence type="ECO:0000313" key="3">
    <source>
        <dbReference type="Proteomes" id="UP000077266"/>
    </source>
</evidence>
<evidence type="ECO:0000313" key="2">
    <source>
        <dbReference type="EMBL" id="KZW03416.1"/>
    </source>
</evidence>
<sequence length="180" mass="20241">MSTSSDDNPSPLAPVRRVITGHTRDGKAIVLRDEVQQPVYWNPEQKNPTYDIHRSTETPARLDEEIVGDGVWPDKVQGTRNIVEPNGSVGRSHDFAPGFVVPMHRTYSLDYGVVMKGEITMILDDGARVVLKEGDIVVQRGTIHEWRNETNEWGRMIFVCLPSEKIVVDGKTQEDGFIDN</sequence>
<feature type="domain" description="Cupin type-2" evidence="1">
    <location>
        <begin position="94"/>
        <end position="159"/>
    </location>
</feature>
<dbReference type="Gene3D" id="2.60.120.10">
    <property type="entry name" value="Jelly Rolls"/>
    <property type="match status" value="1"/>
</dbReference>
<gene>
    <name evidence="2" type="ORF">EXIGLDRAFT_758775</name>
</gene>
<dbReference type="PANTHER" id="PTHR36156">
    <property type="entry name" value="SLR2101 PROTEIN"/>
    <property type="match status" value="1"/>
</dbReference>
<dbReference type="InterPro" id="IPR011051">
    <property type="entry name" value="RmlC_Cupin_sf"/>
</dbReference>
<dbReference type="Gene3D" id="2.20.70.150">
    <property type="match status" value="1"/>
</dbReference>